<keyword evidence="11" id="KW-0436">Ligase</keyword>
<comment type="catalytic activity">
    <reaction evidence="5 6">
        <text>octanoyl-[ACP] + L-lysyl-[protein] = N(6)-octanoyl-L-lysyl-[protein] + holo-[ACP] + H(+)</text>
        <dbReference type="Rhea" id="RHEA:17665"/>
        <dbReference type="Rhea" id="RHEA-COMP:9636"/>
        <dbReference type="Rhea" id="RHEA-COMP:9685"/>
        <dbReference type="Rhea" id="RHEA-COMP:9752"/>
        <dbReference type="Rhea" id="RHEA-COMP:9928"/>
        <dbReference type="ChEBI" id="CHEBI:15378"/>
        <dbReference type="ChEBI" id="CHEBI:29969"/>
        <dbReference type="ChEBI" id="CHEBI:64479"/>
        <dbReference type="ChEBI" id="CHEBI:78463"/>
        <dbReference type="ChEBI" id="CHEBI:78809"/>
        <dbReference type="EC" id="2.3.1.181"/>
    </reaction>
</comment>
<feature type="binding site" evidence="5 8">
    <location>
        <begin position="153"/>
        <end position="155"/>
    </location>
    <ligand>
        <name>substrate</name>
    </ligand>
</feature>
<protein>
    <recommendedName>
        <fullName evidence="5 6">Octanoyltransferase</fullName>
        <ecNumber evidence="5 6">2.3.1.181</ecNumber>
    </recommendedName>
    <alternativeName>
        <fullName evidence="5">Lipoate-protein ligase B</fullName>
    </alternativeName>
    <alternativeName>
        <fullName evidence="5">Lipoyl/octanoyl transferase</fullName>
    </alternativeName>
    <alternativeName>
        <fullName evidence="5">Octanoyl-[acyl-carrier-protein]-protein N-octanoyltransferase</fullName>
    </alternativeName>
</protein>
<feature type="binding site" evidence="5 8">
    <location>
        <begin position="140"/>
        <end position="142"/>
    </location>
    <ligand>
        <name>substrate</name>
    </ligand>
</feature>
<organism evidence="11 12">
    <name type="scientific">Lampropedia cohaerens</name>
    <dbReference type="NCBI Taxonomy" id="1610491"/>
    <lineage>
        <taxon>Bacteria</taxon>
        <taxon>Pseudomonadati</taxon>
        <taxon>Pseudomonadota</taxon>
        <taxon>Betaproteobacteria</taxon>
        <taxon>Burkholderiales</taxon>
        <taxon>Comamonadaceae</taxon>
        <taxon>Lampropedia</taxon>
    </lineage>
</organism>
<comment type="similarity">
    <text evidence="5 6">Belongs to the LipB family.</text>
</comment>
<dbReference type="CDD" id="cd16444">
    <property type="entry name" value="LipB"/>
    <property type="match status" value="1"/>
</dbReference>
<name>A0A0U1Q010_9BURK</name>
<evidence type="ECO:0000256" key="1">
    <source>
        <dbReference type="ARBA" id="ARBA00004821"/>
    </source>
</evidence>
<evidence type="ECO:0000256" key="4">
    <source>
        <dbReference type="ARBA" id="ARBA00024732"/>
    </source>
</evidence>
<comment type="pathway">
    <text evidence="1 5 6">Protein modification; protein lipoylation via endogenous pathway; protein N(6)-(lipoyl)lysine from octanoyl-[acyl-carrier-protein]: step 1/2.</text>
</comment>
<comment type="miscellaneous">
    <text evidence="5">In the reaction, the free carboxyl group of octanoic acid is attached via an amide linkage to the epsilon-amino group of a specific lysine residue of lipoyl domains of lipoate-dependent enzymes.</text>
</comment>
<dbReference type="UniPathway" id="UPA00538">
    <property type="reaction ID" value="UER00592"/>
</dbReference>
<reference evidence="11 12" key="1">
    <citation type="submission" date="2015-05" db="EMBL/GenBank/DDBJ databases">
        <title>Draft genome sequence of Lampropedia sp. CT6, isolated from the microbial mat of a hot water spring, located at Manikaran, India.</title>
        <authorList>
            <person name="Tripathi C."/>
            <person name="Rani P."/>
            <person name="Mahato N.K."/>
            <person name="Lal R."/>
        </authorList>
    </citation>
    <scope>NUCLEOTIDE SEQUENCE [LARGE SCALE GENOMIC DNA]</scope>
    <source>
        <strain evidence="11 12">CT6</strain>
    </source>
</reference>
<dbReference type="PATRIC" id="fig|1610491.3.peg.1536"/>
<dbReference type="Pfam" id="PF21948">
    <property type="entry name" value="LplA-B_cat"/>
    <property type="match status" value="1"/>
</dbReference>
<feature type="binding site" evidence="5 8">
    <location>
        <begin position="49"/>
        <end position="56"/>
    </location>
    <ligand>
        <name>substrate</name>
    </ligand>
</feature>
<evidence type="ECO:0000256" key="8">
    <source>
        <dbReference type="PIRSR" id="PIRSR016262-2"/>
    </source>
</evidence>
<evidence type="ECO:0000313" key="12">
    <source>
        <dbReference type="Proteomes" id="UP000050580"/>
    </source>
</evidence>
<dbReference type="HAMAP" id="MF_00013">
    <property type="entry name" value="LipB"/>
    <property type="match status" value="1"/>
</dbReference>
<keyword evidence="12" id="KW-1185">Reference proteome</keyword>
<accession>A0A0U1Q010</accession>
<dbReference type="AlphaFoldDB" id="A0A0U1Q010"/>
<dbReference type="InterPro" id="IPR020605">
    <property type="entry name" value="Octanoyltransferase_CS"/>
</dbReference>
<dbReference type="InterPro" id="IPR045864">
    <property type="entry name" value="aa-tRNA-synth_II/BPL/LPL"/>
</dbReference>
<evidence type="ECO:0000256" key="5">
    <source>
        <dbReference type="HAMAP-Rule" id="MF_00013"/>
    </source>
</evidence>
<dbReference type="PROSITE" id="PS01313">
    <property type="entry name" value="LIPB"/>
    <property type="match status" value="1"/>
</dbReference>
<proteinExistence type="inferred from homology"/>
<evidence type="ECO:0000313" key="11">
    <source>
        <dbReference type="EMBL" id="KKW68071.1"/>
    </source>
</evidence>
<dbReference type="SUPFAM" id="SSF55681">
    <property type="entry name" value="Class II aaRS and biotin synthetases"/>
    <property type="match status" value="1"/>
</dbReference>
<feature type="site" description="Lowers pKa of active site Cys" evidence="5 9">
    <location>
        <position position="137"/>
    </location>
</feature>
<feature type="active site" description="Acyl-thioester intermediate" evidence="5 7">
    <location>
        <position position="171"/>
    </location>
</feature>
<evidence type="ECO:0000256" key="6">
    <source>
        <dbReference type="PIRNR" id="PIRNR016262"/>
    </source>
</evidence>
<dbReference type="Proteomes" id="UP000050580">
    <property type="component" value="Unassembled WGS sequence"/>
</dbReference>
<dbReference type="GO" id="GO:0033819">
    <property type="term" value="F:lipoyl(octanoyl) transferase activity"/>
    <property type="evidence" value="ECO:0007669"/>
    <property type="project" value="UniProtKB-EC"/>
</dbReference>
<dbReference type="NCBIfam" id="TIGR00214">
    <property type="entry name" value="lipB"/>
    <property type="match status" value="1"/>
</dbReference>
<comment type="subcellular location">
    <subcellularLocation>
        <location evidence="5">Cytoplasm</location>
    </subcellularLocation>
</comment>
<evidence type="ECO:0000259" key="10">
    <source>
        <dbReference type="PROSITE" id="PS51733"/>
    </source>
</evidence>
<dbReference type="EC" id="2.3.1.181" evidence="5 6"/>
<evidence type="ECO:0000256" key="9">
    <source>
        <dbReference type="PIRSR" id="PIRSR016262-3"/>
    </source>
</evidence>
<dbReference type="InterPro" id="IPR000544">
    <property type="entry name" value="Octanoyltransferase"/>
</dbReference>
<keyword evidence="3 5" id="KW-0012">Acyltransferase</keyword>
<evidence type="ECO:0000256" key="7">
    <source>
        <dbReference type="PIRSR" id="PIRSR016262-1"/>
    </source>
</evidence>
<keyword evidence="2 5" id="KW-0808">Transferase</keyword>
<dbReference type="GO" id="GO:0009249">
    <property type="term" value="P:protein lipoylation"/>
    <property type="evidence" value="ECO:0007669"/>
    <property type="project" value="InterPro"/>
</dbReference>
<dbReference type="PANTHER" id="PTHR10993">
    <property type="entry name" value="OCTANOYLTRANSFERASE"/>
    <property type="match status" value="1"/>
</dbReference>
<dbReference type="InterPro" id="IPR004143">
    <property type="entry name" value="BPL_LPL_catalytic"/>
</dbReference>
<comment type="function">
    <text evidence="4 5 6">Catalyzes the transfer of endogenously produced octanoic acid from octanoyl-acyl-carrier-protein onto the lipoyl domains of lipoate-dependent enzymes. Lipoyl-ACP can also act as a substrate although octanoyl-ACP is likely to be the physiological substrate.</text>
</comment>
<evidence type="ECO:0000256" key="2">
    <source>
        <dbReference type="ARBA" id="ARBA00022679"/>
    </source>
</evidence>
<sequence length="207" mass="22405">MRRFSEARGHETPDELWLCQHPPVYTQGITGKLQHVLNAGAIPVVRSTRGGQVTYHGPGQIVAYPLINLKRHGIFVREYVCRLEESAIRTLLHFGVSGFRVAGAPGVYVALPGAPERPPRQQAPQAPAQPDFTGLAKIAALGVKVTRGCTYHGLALNVHMDLAPFHGIHPCGYSALTVTDLHTIGVHAALEDVQAVLQQQLTHLLAT</sequence>
<dbReference type="GO" id="GO:0005737">
    <property type="term" value="C:cytoplasm"/>
    <property type="evidence" value="ECO:0007669"/>
    <property type="project" value="UniProtKB-SubCell"/>
</dbReference>
<evidence type="ECO:0000256" key="3">
    <source>
        <dbReference type="ARBA" id="ARBA00023315"/>
    </source>
</evidence>
<feature type="domain" description="BPL/LPL catalytic" evidence="10">
    <location>
        <begin position="10"/>
        <end position="207"/>
    </location>
</feature>
<dbReference type="GO" id="GO:0016874">
    <property type="term" value="F:ligase activity"/>
    <property type="evidence" value="ECO:0007669"/>
    <property type="project" value="UniProtKB-KW"/>
</dbReference>
<keyword evidence="5" id="KW-0963">Cytoplasm</keyword>
<dbReference type="EMBL" id="LBNQ01000023">
    <property type="protein sequence ID" value="KKW68071.1"/>
    <property type="molecule type" value="Genomic_DNA"/>
</dbReference>
<dbReference type="PIRSF" id="PIRSF016262">
    <property type="entry name" value="LPLase"/>
    <property type="match status" value="1"/>
</dbReference>
<comment type="caution">
    <text evidence="11">The sequence shown here is derived from an EMBL/GenBank/DDBJ whole genome shotgun (WGS) entry which is preliminary data.</text>
</comment>
<gene>
    <name evidence="5" type="primary">lipB</name>
    <name evidence="11" type="ORF">AAV94_07235</name>
</gene>
<dbReference type="STRING" id="1610491.AAV94_07235"/>
<dbReference type="PANTHER" id="PTHR10993:SF7">
    <property type="entry name" value="LIPOYLTRANSFERASE 2, MITOCHONDRIAL-RELATED"/>
    <property type="match status" value="1"/>
</dbReference>
<dbReference type="Gene3D" id="3.30.930.10">
    <property type="entry name" value="Bira Bifunctional Protein, Domain 2"/>
    <property type="match status" value="1"/>
</dbReference>
<dbReference type="PROSITE" id="PS51733">
    <property type="entry name" value="BPL_LPL_CATALYTIC"/>
    <property type="match status" value="1"/>
</dbReference>